<evidence type="ECO:0000313" key="4">
    <source>
        <dbReference type="Proteomes" id="UP000324629"/>
    </source>
</evidence>
<feature type="compositionally biased region" description="Basic and acidic residues" evidence="1">
    <location>
        <begin position="102"/>
        <end position="114"/>
    </location>
</feature>
<feature type="compositionally biased region" description="Polar residues" evidence="1">
    <location>
        <begin position="30"/>
        <end position="41"/>
    </location>
</feature>
<dbReference type="Proteomes" id="UP000324629">
    <property type="component" value="Unassembled WGS sequence"/>
</dbReference>
<evidence type="ECO:0000313" key="3">
    <source>
        <dbReference type="EMBL" id="KAA3677547.1"/>
    </source>
</evidence>
<evidence type="ECO:0000256" key="2">
    <source>
        <dbReference type="SAM" id="Phobius"/>
    </source>
</evidence>
<feature type="compositionally biased region" description="Basic and acidic residues" evidence="1">
    <location>
        <begin position="1"/>
        <end position="11"/>
    </location>
</feature>
<evidence type="ECO:0000256" key="1">
    <source>
        <dbReference type="SAM" id="MobiDB-lite"/>
    </source>
</evidence>
<comment type="caution">
    <text evidence="3">The sequence shown here is derived from an EMBL/GenBank/DDBJ whole genome shotgun (WGS) entry which is preliminary data.</text>
</comment>
<proteinExistence type="predicted"/>
<sequence>MLFRSSMDKRSTVSSIKCTHSPAQLEETHMTPSATSVFSPHNSTTSNTSAVVSGATNTRLIRSAIMSRQPSFDQEVDGPKSSTQVKQLLKNHVLNRRRRYAAADRSWREDDKPHFSSVPHTTGNSFGHRPSPSHDQSPEFRTNHRIGHWHSADSTNSIDSESNCGSITRGMATQSICCSFCCLTFMTFVCYRVLRF</sequence>
<feature type="compositionally biased region" description="Low complexity" evidence="1">
    <location>
        <begin position="42"/>
        <end position="51"/>
    </location>
</feature>
<keyword evidence="4" id="KW-1185">Reference proteome</keyword>
<gene>
    <name evidence="3" type="ORF">DEA37_0008846</name>
</gene>
<protein>
    <submittedName>
        <fullName evidence="3">Uncharacterized protein</fullName>
    </submittedName>
</protein>
<accession>A0A5J4NPH3</accession>
<keyword evidence="2" id="KW-0812">Transmembrane</keyword>
<organism evidence="3 4">
    <name type="scientific">Paragonimus westermani</name>
    <dbReference type="NCBI Taxonomy" id="34504"/>
    <lineage>
        <taxon>Eukaryota</taxon>
        <taxon>Metazoa</taxon>
        <taxon>Spiralia</taxon>
        <taxon>Lophotrochozoa</taxon>
        <taxon>Platyhelminthes</taxon>
        <taxon>Trematoda</taxon>
        <taxon>Digenea</taxon>
        <taxon>Plagiorchiida</taxon>
        <taxon>Troglotremata</taxon>
        <taxon>Troglotrematidae</taxon>
        <taxon>Paragonimus</taxon>
    </lineage>
</organism>
<feature type="compositionally biased region" description="Polar residues" evidence="1">
    <location>
        <begin position="12"/>
        <end position="22"/>
    </location>
</feature>
<dbReference type="EMBL" id="QNGE01001453">
    <property type="protein sequence ID" value="KAA3677547.1"/>
    <property type="molecule type" value="Genomic_DNA"/>
</dbReference>
<keyword evidence="2" id="KW-1133">Transmembrane helix</keyword>
<dbReference type="AlphaFoldDB" id="A0A5J4NPH3"/>
<reference evidence="3 4" key="1">
    <citation type="journal article" date="2019" name="Gigascience">
        <title>Whole-genome sequence of the oriental lung fluke Paragonimus westermani.</title>
        <authorList>
            <person name="Oey H."/>
            <person name="Zakrzewski M."/>
            <person name="Narain K."/>
            <person name="Devi K.R."/>
            <person name="Agatsuma T."/>
            <person name="Nawaratna S."/>
            <person name="Gobert G.N."/>
            <person name="Jones M.K."/>
            <person name="Ragan M.A."/>
            <person name="McManus D.P."/>
            <person name="Krause L."/>
        </authorList>
    </citation>
    <scope>NUCLEOTIDE SEQUENCE [LARGE SCALE GENOMIC DNA]</scope>
    <source>
        <strain evidence="3 4">IND2009</strain>
    </source>
</reference>
<feature type="region of interest" description="Disordered" evidence="1">
    <location>
        <begin position="1"/>
        <end position="51"/>
    </location>
</feature>
<name>A0A5J4NPH3_9TREM</name>
<keyword evidence="2" id="KW-0472">Membrane</keyword>
<feature type="transmembrane region" description="Helical" evidence="2">
    <location>
        <begin position="176"/>
        <end position="194"/>
    </location>
</feature>
<feature type="region of interest" description="Disordered" evidence="1">
    <location>
        <begin position="102"/>
        <end position="141"/>
    </location>
</feature>